<dbReference type="InterPro" id="IPR013762">
    <property type="entry name" value="Integrase-like_cat_sf"/>
</dbReference>
<organism evidence="3 4">
    <name type="scientific">Streptococcus porcorum</name>
    <dbReference type="NCBI Taxonomy" id="701526"/>
    <lineage>
        <taxon>Bacteria</taxon>
        <taxon>Bacillati</taxon>
        <taxon>Bacillota</taxon>
        <taxon>Bacilli</taxon>
        <taxon>Lactobacillales</taxon>
        <taxon>Streptococcaceae</taxon>
        <taxon>Streptococcus</taxon>
    </lineage>
</organism>
<dbReference type="InterPro" id="IPR002104">
    <property type="entry name" value="Integrase_catalytic"/>
</dbReference>
<dbReference type="Proteomes" id="UP001549037">
    <property type="component" value="Unassembled WGS sequence"/>
</dbReference>
<accession>A0ABV2JDC3</accession>
<feature type="domain" description="Tyr recombinase" evidence="2">
    <location>
        <begin position="7"/>
        <end position="202"/>
    </location>
</feature>
<sequence>MSEKKMKKRGILTSHELPQWLNAIEEDLHNGDLTYMDYSLFYTTFLLSDRKSETYALQWKHIDFANNKIYIVQALDRFGNVKSTKGKRKTSFIVSNLLMTILAKWKEEQKSILKKYKIRQTNKQFVFTFEDRKGGVNKRLHIDYLNYRMKSIERRHTAASLAKLAGYSFSQISEALTHSDSETTKGYINVIDTIPKIVEEIAYRNLKK</sequence>
<dbReference type="EMBL" id="JBEPLN010000004">
    <property type="protein sequence ID" value="MET3633765.1"/>
    <property type="molecule type" value="Genomic_DNA"/>
</dbReference>
<evidence type="ECO:0000259" key="2">
    <source>
        <dbReference type="PROSITE" id="PS51898"/>
    </source>
</evidence>
<dbReference type="Pfam" id="PF00589">
    <property type="entry name" value="Phage_integrase"/>
    <property type="match status" value="1"/>
</dbReference>
<dbReference type="PROSITE" id="PS51898">
    <property type="entry name" value="TYR_RECOMBINASE"/>
    <property type="match status" value="1"/>
</dbReference>
<evidence type="ECO:0000313" key="4">
    <source>
        <dbReference type="Proteomes" id="UP001549037"/>
    </source>
</evidence>
<keyword evidence="1" id="KW-0233">DNA recombination</keyword>
<evidence type="ECO:0000256" key="1">
    <source>
        <dbReference type="ARBA" id="ARBA00023172"/>
    </source>
</evidence>
<name>A0ABV2JDC3_9STRE</name>
<reference evidence="3 4" key="1">
    <citation type="submission" date="2024-06" db="EMBL/GenBank/DDBJ databases">
        <title>Genomic Encyclopedia of Type Strains, Phase IV (KMG-IV): sequencing the most valuable type-strain genomes for metagenomic binning, comparative biology and taxonomic classification.</title>
        <authorList>
            <person name="Goeker M."/>
        </authorList>
    </citation>
    <scope>NUCLEOTIDE SEQUENCE [LARGE SCALE GENOMIC DNA]</scope>
    <source>
        <strain evidence="3 4">DSM 28302</strain>
    </source>
</reference>
<keyword evidence="4" id="KW-1185">Reference proteome</keyword>
<comment type="caution">
    <text evidence="3">The sequence shown here is derived from an EMBL/GenBank/DDBJ whole genome shotgun (WGS) entry which is preliminary data.</text>
</comment>
<dbReference type="Gene3D" id="1.10.443.10">
    <property type="entry name" value="Intergrase catalytic core"/>
    <property type="match status" value="1"/>
</dbReference>
<evidence type="ECO:0000313" key="3">
    <source>
        <dbReference type="EMBL" id="MET3633765.1"/>
    </source>
</evidence>
<dbReference type="SUPFAM" id="SSF56349">
    <property type="entry name" value="DNA breaking-rejoining enzymes"/>
    <property type="match status" value="1"/>
</dbReference>
<gene>
    <name evidence="3" type="ORF">ABID28_000398</name>
</gene>
<proteinExistence type="predicted"/>
<dbReference type="InterPro" id="IPR011010">
    <property type="entry name" value="DNA_brk_join_enz"/>
</dbReference>
<protein>
    <submittedName>
        <fullName evidence="3">Integrase</fullName>
    </submittedName>
</protein>